<evidence type="ECO:0000259" key="1">
    <source>
        <dbReference type="Pfam" id="PF08669"/>
    </source>
</evidence>
<reference evidence="2 3" key="1">
    <citation type="journal article" date="2018" name="Nat. Biotechnol.">
        <title>A standardized bacterial taxonomy based on genome phylogeny substantially revises the tree of life.</title>
        <authorList>
            <person name="Parks D.H."/>
            <person name="Chuvochina M."/>
            <person name="Waite D.W."/>
            <person name="Rinke C."/>
            <person name="Skarshewski A."/>
            <person name="Chaumeil P.A."/>
            <person name="Hugenholtz P."/>
        </authorList>
    </citation>
    <scope>NUCLEOTIDE SEQUENCE [LARGE SCALE GENOMIC DNA]</scope>
    <source>
        <strain evidence="2">UBA8707</strain>
    </source>
</reference>
<gene>
    <name evidence="2" type="ORF">DEF21_18710</name>
</gene>
<dbReference type="EMBL" id="DOOG01000155">
    <property type="protein sequence ID" value="HBU99914.1"/>
    <property type="molecule type" value="Genomic_DNA"/>
</dbReference>
<comment type="caution">
    <text evidence="2">The sequence shown here is derived from an EMBL/GenBank/DDBJ whole genome shotgun (WGS) entry which is preliminary data.</text>
</comment>
<proteinExistence type="predicted"/>
<evidence type="ECO:0000313" key="2">
    <source>
        <dbReference type="EMBL" id="HBU99914.1"/>
    </source>
</evidence>
<dbReference type="SUPFAM" id="SSF103025">
    <property type="entry name" value="Folate-binding domain"/>
    <property type="match status" value="1"/>
</dbReference>
<feature type="domain" description="Aminomethyltransferase C-terminal" evidence="1">
    <location>
        <begin position="43"/>
        <end position="128"/>
    </location>
</feature>
<dbReference type="InterPro" id="IPR029043">
    <property type="entry name" value="GcvT/YgfZ_C"/>
</dbReference>
<dbReference type="InterPro" id="IPR013977">
    <property type="entry name" value="GcvT_C"/>
</dbReference>
<dbReference type="RefSeq" id="WP_276654436.1">
    <property type="nucleotide sequence ID" value="NZ_DOOG01000155.1"/>
</dbReference>
<dbReference type="InterPro" id="IPR028896">
    <property type="entry name" value="GcvT/YgfZ/DmdA"/>
</dbReference>
<dbReference type="Gene3D" id="3.30.1360.120">
    <property type="entry name" value="Probable tRNA modification gtpase trme, domain 1"/>
    <property type="match status" value="1"/>
</dbReference>
<evidence type="ECO:0000313" key="3">
    <source>
        <dbReference type="Proteomes" id="UP000264753"/>
    </source>
</evidence>
<accession>A0A358HYM3</accession>
<dbReference type="Pfam" id="PF08669">
    <property type="entry name" value="GCV_T_C"/>
    <property type="match status" value="1"/>
</dbReference>
<name>A0A358HYM3_9PROT</name>
<sequence>GQDTDGTVTPYDAGAGWAIGKNKPDFVGMRALNRPDLTAEGRKQLVGLLTEDGTSKLEEGAQIVLDPNQPIPMKMVGHVTSSYHSDAAGRPIALALVEGGHGKTGDTVYIPMPDRTIKATITGTTFYDPEGARLKL</sequence>
<dbReference type="SUPFAM" id="SSF101790">
    <property type="entry name" value="Aminomethyltransferase beta-barrel domain"/>
    <property type="match status" value="1"/>
</dbReference>
<feature type="non-terminal residue" evidence="2">
    <location>
        <position position="1"/>
    </location>
</feature>
<dbReference type="AlphaFoldDB" id="A0A358HYM3"/>
<dbReference type="PANTHER" id="PTHR43757">
    <property type="entry name" value="AMINOMETHYLTRANSFERASE"/>
    <property type="match status" value="1"/>
</dbReference>
<dbReference type="PANTHER" id="PTHR43757:SF2">
    <property type="entry name" value="AMINOMETHYLTRANSFERASE, MITOCHONDRIAL"/>
    <property type="match status" value="1"/>
</dbReference>
<dbReference type="InterPro" id="IPR027266">
    <property type="entry name" value="TrmE/GcvT-like"/>
</dbReference>
<protein>
    <submittedName>
        <fullName evidence="2">Sarcosine oxidase subunit alpha</fullName>
    </submittedName>
</protein>
<organism evidence="2 3">
    <name type="scientific">Thalassospira lucentensis</name>
    <dbReference type="NCBI Taxonomy" id="168935"/>
    <lineage>
        <taxon>Bacteria</taxon>
        <taxon>Pseudomonadati</taxon>
        <taxon>Pseudomonadota</taxon>
        <taxon>Alphaproteobacteria</taxon>
        <taxon>Rhodospirillales</taxon>
        <taxon>Thalassospiraceae</taxon>
        <taxon>Thalassospira</taxon>
    </lineage>
</organism>
<dbReference type="Proteomes" id="UP000264753">
    <property type="component" value="Unassembled WGS sequence"/>
</dbReference>